<dbReference type="InterPro" id="IPR020988">
    <property type="entry name" value="Pept_U32_collagenase"/>
</dbReference>
<accession>A0ABR5Q0Y0</accession>
<dbReference type="EMBL" id="JQCP01000001">
    <property type="protein sequence ID" value="KRO02921.1"/>
    <property type="molecule type" value="Genomic_DNA"/>
</dbReference>
<dbReference type="Proteomes" id="UP000051927">
    <property type="component" value="Unassembled WGS sequence"/>
</dbReference>
<gene>
    <name evidence="2" type="ORF">IV60_GL000091</name>
</gene>
<dbReference type="PROSITE" id="PS01276">
    <property type="entry name" value="PEPTIDASE_U32"/>
    <property type="match status" value="1"/>
</dbReference>
<feature type="domain" description="Peptidase U32 collagenase" evidence="1">
    <location>
        <begin position="460"/>
        <end position="564"/>
    </location>
</feature>
<dbReference type="InterPro" id="IPR051454">
    <property type="entry name" value="RNA/ubiquinone_mod_enzymes"/>
</dbReference>
<dbReference type="RefSeq" id="WP_003148443.1">
    <property type="nucleotide sequence ID" value="NZ_JQCP01000001.1"/>
</dbReference>
<proteinExistence type="predicted"/>
<comment type="caution">
    <text evidence="2">The sequence shown here is derived from an EMBL/GenBank/DDBJ whole genome shotgun (WGS) entry which is preliminary data.</text>
</comment>
<sequence length="877" mass="95532">MNDRNRRERACAAGEKNRMNEASWTHASSHELEHTTPLANAAFVELLAPAGGPSAFSAALAAGADAIYCGLGSNFNARRSADNFDDASFAEACRRAHLAGTRVYVTVNVVVKWDEMQRVLRLIRRAWLLGADAFIIQDWGLLWQVRSTWPQMECHVSTQANIHDARGVAFCRELGVGRVTLSRELTSQEIGRIAQEGVDVECFSHGALCFCYSGICHMSSMRGERSANRGACAQPCRLPYVLVDTDHTVVSRPEFERLLCPKDYCTIDDLPELVASGAKSLKIEGRMKAPEYVYSVVRAYREALDALVAGEDSDSNRAYRHRLLKRSFNRGLIDAYLQGTAGNEMMSYERSNNRGETVGEVVGGRALEDAVEKKGGLNGGRVKLRRYKQADVDLAVHAPIGKGDLLEIRPLDDPTKFLTALAPCDAEPDSTLTVRAARVMAVGSVVRVIRSEAARAQAERIASLDCPRKRAVSVRVSAHIGQPFTVSLTTADGEHSASVQGFVVEKARTKPVSTEELREHVGRMGSSPFEPICFDIDLDAECGMSFSAVHGVRADACMALEERILAGYRAREKNTAPLSRRAAENERSAAAKAASLLLSDRASAQTRAKDAEICVLVTSPEQARIAQAAGASRLYASADALNQGVWPDDMLARVVPWLDEVCREADHLRLDPWIRTGAPVAVGNISELACALDCHAMAEIRECIPLHNDYAVSALVNSGACGVWLNSELTLAEIAHIAENASVPVGYLVSGRIRTMTSEHCVLMATGKCIHDCDTCKLRQEPHYLRGIDNDYLPVTTDTQGRSRIWAPQPFDAVPELDVLLAHGVTRLMVDATLLTKEQTERAIARVASAVAAVKQERALPSRLEGATQGHLFSPIG</sequence>
<dbReference type="PANTHER" id="PTHR30217:SF10">
    <property type="entry name" value="23S RRNA 5-HYDROXYCYTIDINE C2501 SYNTHASE"/>
    <property type="match status" value="1"/>
</dbReference>
<organism evidence="2 3">
    <name type="scientific">Lancefieldella rimae</name>
    <dbReference type="NCBI Taxonomy" id="1383"/>
    <lineage>
        <taxon>Bacteria</taxon>
        <taxon>Bacillati</taxon>
        <taxon>Actinomycetota</taxon>
        <taxon>Coriobacteriia</taxon>
        <taxon>Coriobacteriales</taxon>
        <taxon>Atopobiaceae</taxon>
        <taxon>Lancefieldella</taxon>
    </lineage>
</organism>
<name>A0ABR5Q0Y0_9ACTN</name>
<dbReference type="Pfam" id="PF12392">
    <property type="entry name" value="DUF3656"/>
    <property type="match status" value="1"/>
</dbReference>
<evidence type="ECO:0000313" key="2">
    <source>
        <dbReference type="EMBL" id="KRO02921.1"/>
    </source>
</evidence>
<reference evidence="2 3" key="1">
    <citation type="journal article" date="2015" name="Genome Announc.">
        <title>Expanding the biotechnology potential of lactobacilli through comparative genomics of 213 strains and associated genera.</title>
        <authorList>
            <person name="Sun Z."/>
            <person name="Harris H.M."/>
            <person name="McCann A."/>
            <person name="Guo C."/>
            <person name="Argimon S."/>
            <person name="Zhang W."/>
            <person name="Yang X."/>
            <person name="Jeffery I.B."/>
            <person name="Cooney J.C."/>
            <person name="Kagawa T.F."/>
            <person name="Liu W."/>
            <person name="Song Y."/>
            <person name="Salvetti E."/>
            <person name="Wrobel A."/>
            <person name="Rasinkangas P."/>
            <person name="Parkhill J."/>
            <person name="Rea M.C."/>
            <person name="O'Sullivan O."/>
            <person name="Ritari J."/>
            <person name="Douillard F.P."/>
            <person name="Paul Ross R."/>
            <person name="Yang R."/>
            <person name="Briner A.E."/>
            <person name="Felis G.E."/>
            <person name="de Vos W.M."/>
            <person name="Barrangou R."/>
            <person name="Klaenhammer T.R."/>
            <person name="Caufield P.W."/>
            <person name="Cui Y."/>
            <person name="Zhang H."/>
            <person name="O'Toole P.W."/>
        </authorList>
    </citation>
    <scope>NUCLEOTIDE SEQUENCE [LARGE SCALE GENOMIC DNA]</scope>
    <source>
        <strain evidence="2 3">DSM 7090</strain>
    </source>
</reference>
<dbReference type="InterPro" id="IPR001539">
    <property type="entry name" value="Peptidase_U32"/>
</dbReference>
<dbReference type="PANTHER" id="PTHR30217">
    <property type="entry name" value="PEPTIDASE U32 FAMILY"/>
    <property type="match status" value="1"/>
</dbReference>
<keyword evidence="3" id="KW-1185">Reference proteome</keyword>
<evidence type="ECO:0000313" key="3">
    <source>
        <dbReference type="Proteomes" id="UP000051927"/>
    </source>
</evidence>
<protein>
    <submittedName>
        <fullName evidence="2">Peptidase, U32 family</fullName>
    </submittedName>
</protein>
<evidence type="ECO:0000259" key="1">
    <source>
        <dbReference type="Pfam" id="PF12392"/>
    </source>
</evidence>
<dbReference type="GeneID" id="84904253"/>
<dbReference type="Pfam" id="PF01136">
    <property type="entry name" value="Peptidase_U32"/>
    <property type="match status" value="2"/>
</dbReference>